<dbReference type="AlphaFoldDB" id="A0A1S3H0B0"/>
<keyword evidence="1" id="KW-1185">Reference proteome</keyword>
<gene>
    <name evidence="2" type="primary">LOC106150392</name>
</gene>
<name>A0A1S3H0B0_LINAN</name>
<reference evidence="2" key="1">
    <citation type="submission" date="2025-08" db="UniProtKB">
        <authorList>
            <consortium name="RefSeq"/>
        </authorList>
    </citation>
    <scope>IDENTIFICATION</scope>
    <source>
        <tissue evidence="2">Gonads</tissue>
    </source>
</reference>
<protein>
    <submittedName>
        <fullName evidence="2">Uncharacterized protein LOC106150392</fullName>
    </submittedName>
</protein>
<evidence type="ECO:0000313" key="2">
    <source>
        <dbReference type="RefSeq" id="XP_013378604.1"/>
    </source>
</evidence>
<dbReference type="OrthoDB" id="6043660at2759"/>
<dbReference type="KEGG" id="lak:106150392"/>
<dbReference type="Proteomes" id="UP000085678">
    <property type="component" value="Unplaced"/>
</dbReference>
<proteinExistence type="predicted"/>
<organism evidence="1 2">
    <name type="scientific">Lingula anatina</name>
    <name type="common">Brachiopod</name>
    <name type="synonym">Lingula unguis</name>
    <dbReference type="NCBI Taxonomy" id="7574"/>
    <lineage>
        <taxon>Eukaryota</taxon>
        <taxon>Metazoa</taxon>
        <taxon>Spiralia</taxon>
        <taxon>Lophotrochozoa</taxon>
        <taxon>Brachiopoda</taxon>
        <taxon>Linguliformea</taxon>
        <taxon>Lingulata</taxon>
        <taxon>Lingulida</taxon>
        <taxon>Linguloidea</taxon>
        <taxon>Lingulidae</taxon>
        <taxon>Lingula</taxon>
    </lineage>
</organism>
<dbReference type="InParanoid" id="A0A1S3H0B0"/>
<dbReference type="GeneID" id="106150392"/>
<sequence length="313" mass="36513">MALDYQKKTYVPHRPETKFRTTYNLSNHWVDFFGQERKMQKEAKLNLRSPTQIKKLYDESRQLQRDLRRLEKNPHGTLPESLLKTEVFDIFTPNFPSPTKQRSPSYSMTEKMRRRYEPKRDAMEKAAVTDDAYAHHLADMFPEQGDMFTPNYKLPDLGKVGQTHNIHQLAQGSDPAHLQYFGSGGYDDWHKASLKASLQKQMMIDQPHVKDTIYGPQKLRNGHAGGSWRHVKEPLQPGGKRLLFVDGAVARDDLYRVRTKLIKTPETLMREPNSHDLFREIVRHRKATPIKTTHYTSLSAHKGTEKGNWYIMR</sequence>
<accession>A0A1S3H0B0</accession>
<dbReference type="RefSeq" id="XP_013378604.1">
    <property type="nucleotide sequence ID" value="XM_013523150.1"/>
</dbReference>
<evidence type="ECO:0000313" key="1">
    <source>
        <dbReference type="Proteomes" id="UP000085678"/>
    </source>
</evidence>